<feature type="compositionally biased region" description="Polar residues" evidence="1">
    <location>
        <begin position="166"/>
        <end position="180"/>
    </location>
</feature>
<evidence type="ECO:0000313" key="2">
    <source>
        <dbReference type="EMBL" id="BDB96201.1"/>
    </source>
</evidence>
<evidence type="ECO:0000313" key="3">
    <source>
        <dbReference type="Proteomes" id="UP001320209"/>
    </source>
</evidence>
<organism evidence="2 3">
    <name type="scientific">Candidatus Hydrogenosomobacter endosymbioticus</name>
    <dbReference type="NCBI Taxonomy" id="2558174"/>
    <lineage>
        <taxon>Bacteria</taxon>
        <taxon>Pseudomonadati</taxon>
        <taxon>Pseudomonadota</taxon>
        <taxon>Alphaproteobacteria</taxon>
        <taxon>Holosporales</taxon>
        <taxon>Holosporaceae</taxon>
        <taxon>Candidatus Hydrogenosomobacter</taxon>
    </lineage>
</organism>
<sequence length="208" mass="23857">MNLSIYGRGILPQQAAKNIAGGLNLYIKNKEDTNQPPTPRFGGVHKQQYKAPANTPKKQRSFFGNQDNVALFNNANLQELNQSRSQTPNVPKILLSQSKYTPLYRLDPALYPVLNAQYKQPKKLSVIGTSLNSRLNRFHTPNARFHTPNARFNNQQNLQQHQNDQSKISLGSDSEYSQENMMGPKYSKNIVPSKQYRISHYHYRNQKK</sequence>
<dbReference type="EMBL" id="AP025225">
    <property type="protein sequence ID" value="BDB96201.1"/>
    <property type="molecule type" value="Genomic_DNA"/>
</dbReference>
<name>A0ABM7V8T2_9PROT</name>
<protein>
    <submittedName>
        <fullName evidence="2">Uncharacterized protein</fullName>
    </submittedName>
</protein>
<feature type="region of interest" description="Disordered" evidence="1">
    <location>
        <begin position="158"/>
        <end position="190"/>
    </location>
</feature>
<dbReference type="Proteomes" id="UP001320209">
    <property type="component" value="Chromosome"/>
</dbReference>
<gene>
    <name evidence="2" type="ORF">HYD_3340</name>
</gene>
<evidence type="ECO:0000256" key="1">
    <source>
        <dbReference type="SAM" id="MobiDB-lite"/>
    </source>
</evidence>
<keyword evidence="3" id="KW-1185">Reference proteome</keyword>
<reference evidence="2" key="1">
    <citation type="submission" date="2021-10" db="EMBL/GenBank/DDBJ databases">
        <title>Genome Sequence of The Candidatus Hydrogeosomobacter endosymbioticus, an Intracellular Bacterial Symbiont of the Anaerobic Ciliate GW7.</title>
        <authorList>
            <person name="Shiohama Y."/>
            <person name="Shinzato N."/>
        </authorList>
    </citation>
    <scope>NUCLEOTIDE SEQUENCE [LARGE SCALE GENOMIC DNA]</scope>
    <source>
        <strain evidence="2">200920</strain>
    </source>
</reference>
<accession>A0ABM7V8T2</accession>
<proteinExistence type="predicted"/>